<dbReference type="Pfam" id="PF13855">
    <property type="entry name" value="LRR_8"/>
    <property type="match status" value="2"/>
</dbReference>
<keyword evidence="3" id="KW-0677">Repeat</keyword>
<comment type="caution">
    <text evidence="7">The sequence shown here is derived from an EMBL/GenBank/DDBJ whole genome shotgun (WGS) entry which is preliminary data.</text>
</comment>
<accession>A0AAN9W389</accession>
<gene>
    <name evidence="7" type="ORF">R5R35_002694</name>
</gene>
<dbReference type="InterPro" id="IPR003591">
    <property type="entry name" value="Leu-rich_rpt_typical-subtyp"/>
</dbReference>
<feature type="domain" description="LRRCT" evidence="6">
    <location>
        <begin position="425"/>
        <end position="478"/>
    </location>
</feature>
<dbReference type="Proteomes" id="UP001378592">
    <property type="component" value="Unassembled WGS sequence"/>
</dbReference>
<dbReference type="InterPro" id="IPR000483">
    <property type="entry name" value="Cys-rich_flank_reg_C"/>
</dbReference>
<dbReference type="SMART" id="SM00082">
    <property type="entry name" value="LRRCT"/>
    <property type="match status" value="1"/>
</dbReference>
<evidence type="ECO:0000256" key="4">
    <source>
        <dbReference type="SAM" id="Phobius"/>
    </source>
</evidence>
<keyword evidence="8" id="KW-1185">Reference proteome</keyword>
<feature type="transmembrane region" description="Helical" evidence="4">
    <location>
        <begin position="721"/>
        <end position="744"/>
    </location>
</feature>
<sequence>MARAEARTPLSLLLLPLLLLLLRVGPALGAVPDGELEAVATASAAEDGGAAEGASPTGVVALGAGDGAGDGAGAGEGAWRCPAVSRPPVVACGCDLPHTLRCAGGGRGALRAVGAALRGLPPSAAVSLLDCTLVGVSALPDEPLLPGVALHGLVVSSGELQRVGARAFAGLAAPLQALGLPNNLLEEAPAAALWPLRAALDRLDLSRNRLRALDAAAFKGLRNLTFLDLSENSLSHIAPDTFVAVPALQTLRLRGNKLTVAVVSALQGLQLLRDLDLSDNKMVGPLGPTTLPPLPALHVLQLAHNQLSSVKRGALRDLYALASLALHHNQIDVLEDHAFRELRNLVSLNLAHNRIVAVSGASLAHLELLTQLDLAHNFLRALTADLTVPLRSLRELRLDDNDISMVASDAIPPDLRLRRFTLADNPLNCDCSLAEFAAWLANSSQLPEADRSTAICATPPSLENGLLIQVPPYDLLCGEEEINLAPPEGPLSIQGASSEVSASKATLYSFQYDGLQVFLSWNVDASAIPYTCNSLIVYEEMGVHEVPVESIPLQCNSSQVPEPTTLTVSLESADLQQGHNYRYCVLLLESGEIESDEVSLDWGCSDMIRLELTPRHSIHNSNNTSQIVAISYNTTQTGTLSVSVQLWSQFSSRVYCMFTLTVYASDIPIAVERLNCSYPKVTFHELPKGPYRVCATMGDVPLTGSQEHCVWVQGDTNSNTLGGLTIALAATFAAFISLLGLYIASKRLFKQPKLLPTHQCFLAAPIDVQQHSRYVKLQATTRL</sequence>
<evidence type="ECO:0000256" key="1">
    <source>
        <dbReference type="ARBA" id="ARBA00022614"/>
    </source>
</evidence>
<proteinExistence type="predicted"/>
<name>A0AAN9W389_9ORTH</name>
<feature type="chain" id="PRO_5043016266" description="LRRCT domain-containing protein" evidence="5">
    <location>
        <begin position="30"/>
        <end position="783"/>
    </location>
</feature>
<dbReference type="PANTHER" id="PTHR24366:SF96">
    <property type="entry name" value="LEUCINE RICH REPEAT CONTAINING 53"/>
    <property type="match status" value="1"/>
</dbReference>
<reference evidence="7 8" key="1">
    <citation type="submission" date="2024-03" db="EMBL/GenBank/DDBJ databases">
        <title>The genome assembly and annotation of the cricket Gryllus longicercus Weissman &amp; Gray.</title>
        <authorList>
            <person name="Szrajer S."/>
            <person name="Gray D."/>
            <person name="Ylla G."/>
        </authorList>
    </citation>
    <scope>NUCLEOTIDE SEQUENCE [LARGE SCALE GENOMIC DNA]</scope>
    <source>
        <strain evidence="7">DAG 2021-001</strain>
        <tissue evidence="7">Whole body minus gut</tissue>
    </source>
</reference>
<evidence type="ECO:0000313" key="8">
    <source>
        <dbReference type="Proteomes" id="UP001378592"/>
    </source>
</evidence>
<keyword evidence="2 5" id="KW-0732">Signal</keyword>
<evidence type="ECO:0000256" key="2">
    <source>
        <dbReference type="ARBA" id="ARBA00022729"/>
    </source>
</evidence>
<dbReference type="PANTHER" id="PTHR24366">
    <property type="entry name" value="IG(IMMUNOGLOBULIN) AND LRR(LEUCINE RICH REPEAT) DOMAINS"/>
    <property type="match status" value="1"/>
</dbReference>
<protein>
    <recommendedName>
        <fullName evidence="6">LRRCT domain-containing protein</fullName>
    </recommendedName>
</protein>
<dbReference type="GO" id="GO:0071944">
    <property type="term" value="C:cell periphery"/>
    <property type="evidence" value="ECO:0007669"/>
    <property type="project" value="UniProtKB-ARBA"/>
</dbReference>
<dbReference type="InterPro" id="IPR032675">
    <property type="entry name" value="LRR_dom_sf"/>
</dbReference>
<keyword evidence="4" id="KW-0472">Membrane</keyword>
<evidence type="ECO:0000256" key="5">
    <source>
        <dbReference type="SAM" id="SignalP"/>
    </source>
</evidence>
<dbReference type="SUPFAM" id="SSF52058">
    <property type="entry name" value="L domain-like"/>
    <property type="match status" value="1"/>
</dbReference>
<dbReference type="EMBL" id="JAZDUA010000021">
    <property type="protein sequence ID" value="KAK7872707.1"/>
    <property type="molecule type" value="Genomic_DNA"/>
</dbReference>
<dbReference type="InterPro" id="IPR001611">
    <property type="entry name" value="Leu-rich_rpt"/>
</dbReference>
<evidence type="ECO:0000256" key="3">
    <source>
        <dbReference type="ARBA" id="ARBA00022737"/>
    </source>
</evidence>
<evidence type="ECO:0000259" key="6">
    <source>
        <dbReference type="SMART" id="SM00082"/>
    </source>
</evidence>
<organism evidence="7 8">
    <name type="scientific">Gryllus longicercus</name>
    <dbReference type="NCBI Taxonomy" id="2509291"/>
    <lineage>
        <taxon>Eukaryota</taxon>
        <taxon>Metazoa</taxon>
        <taxon>Ecdysozoa</taxon>
        <taxon>Arthropoda</taxon>
        <taxon>Hexapoda</taxon>
        <taxon>Insecta</taxon>
        <taxon>Pterygota</taxon>
        <taxon>Neoptera</taxon>
        <taxon>Polyneoptera</taxon>
        <taxon>Orthoptera</taxon>
        <taxon>Ensifera</taxon>
        <taxon>Gryllidea</taxon>
        <taxon>Grylloidea</taxon>
        <taxon>Gryllidae</taxon>
        <taxon>Gryllinae</taxon>
        <taxon>Gryllus</taxon>
    </lineage>
</organism>
<keyword evidence="1" id="KW-0433">Leucine-rich repeat</keyword>
<keyword evidence="4" id="KW-0812">Transmembrane</keyword>
<dbReference type="AlphaFoldDB" id="A0AAN9W389"/>
<dbReference type="PRINTS" id="PR00019">
    <property type="entry name" value="LEURICHRPT"/>
</dbReference>
<dbReference type="SMART" id="SM00369">
    <property type="entry name" value="LRR_TYP"/>
    <property type="match status" value="8"/>
</dbReference>
<dbReference type="PROSITE" id="PS51450">
    <property type="entry name" value="LRR"/>
    <property type="match status" value="1"/>
</dbReference>
<dbReference type="Gene3D" id="3.80.10.10">
    <property type="entry name" value="Ribonuclease Inhibitor"/>
    <property type="match status" value="2"/>
</dbReference>
<feature type="signal peptide" evidence="5">
    <location>
        <begin position="1"/>
        <end position="29"/>
    </location>
</feature>
<keyword evidence="4" id="KW-1133">Transmembrane helix</keyword>
<evidence type="ECO:0000313" key="7">
    <source>
        <dbReference type="EMBL" id="KAK7872707.1"/>
    </source>
</evidence>